<sequence>MSYYRLLFMKSFEGPVMGAKEIAARDDVDAVRIARSHVCEQPLELWCDKRKVKRFPPAEAPQSAFSF</sequence>
<proteinExistence type="predicted"/>
<organism evidence="1">
    <name type="scientific">uncultured Sphingosinicella sp</name>
    <dbReference type="NCBI Taxonomy" id="478748"/>
    <lineage>
        <taxon>Bacteria</taxon>
        <taxon>Pseudomonadati</taxon>
        <taxon>Pseudomonadota</taxon>
        <taxon>Alphaproteobacteria</taxon>
        <taxon>Sphingomonadales</taxon>
        <taxon>Sphingosinicellaceae</taxon>
        <taxon>Sphingosinicella</taxon>
        <taxon>environmental samples</taxon>
    </lineage>
</organism>
<protein>
    <submittedName>
        <fullName evidence="1">Uncharacterized protein</fullName>
    </submittedName>
</protein>
<accession>A0A6J4TK79</accession>
<gene>
    <name evidence="1" type="ORF">AVDCRST_MAG23-511</name>
</gene>
<evidence type="ECO:0000313" key="1">
    <source>
        <dbReference type="EMBL" id="CAA9524716.1"/>
    </source>
</evidence>
<reference evidence="1" key="1">
    <citation type="submission" date="2020-02" db="EMBL/GenBank/DDBJ databases">
        <authorList>
            <person name="Meier V. D."/>
        </authorList>
    </citation>
    <scope>NUCLEOTIDE SEQUENCE</scope>
    <source>
        <strain evidence="1">AVDCRST_MAG23</strain>
    </source>
</reference>
<name>A0A6J4TK79_9SPHN</name>
<dbReference type="AlphaFoldDB" id="A0A6J4TK79"/>
<dbReference type="EMBL" id="CADCWD010000017">
    <property type="protein sequence ID" value="CAA9524716.1"/>
    <property type="molecule type" value="Genomic_DNA"/>
</dbReference>